<organism evidence="2 3">
    <name type="scientific">Kinneretia aquatilis</name>
    <dbReference type="NCBI Taxonomy" id="2070761"/>
    <lineage>
        <taxon>Bacteria</taxon>
        <taxon>Pseudomonadati</taxon>
        <taxon>Pseudomonadota</taxon>
        <taxon>Betaproteobacteria</taxon>
        <taxon>Burkholderiales</taxon>
        <taxon>Sphaerotilaceae</taxon>
        <taxon>Roseateles</taxon>
    </lineage>
</organism>
<dbReference type="Pfam" id="PF02469">
    <property type="entry name" value="Fasciclin"/>
    <property type="match status" value="2"/>
</dbReference>
<dbReference type="Proteomes" id="UP000235916">
    <property type="component" value="Unassembled WGS sequence"/>
</dbReference>
<evidence type="ECO:0000259" key="1">
    <source>
        <dbReference type="PROSITE" id="PS50213"/>
    </source>
</evidence>
<reference evidence="2 3" key="1">
    <citation type="submission" date="2018-01" db="EMBL/GenBank/DDBJ databases">
        <title>Draft genome sequence of Paucibacter aquatile CR182 isolated from freshwater of the Nakdong River.</title>
        <authorList>
            <person name="Choi A."/>
            <person name="Chung E.J."/>
        </authorList>
    </citation>
    <scope>NUCLEOTIDE SEQUENCE [LARGE SCALE GENOMIC DNA]</scope>
    <source>
        <strain evidence="2 3">CR182</strain>
    </source>
</reference>
<dbReference type="Gene3D" id="2.30.180.10">
    <property type="entry name" value="FAS1 domain"/>
    <property type="match status" value="2"/>
</dbReference>
<accession>A0A2N8L163</accession>
<sequence>MLNWLIDPTRLARMARSELLPRDSACVSPRPSAPVEAPRLDRWRAAVHLAGMEHALDPTASQGQLSLLVPEDTAFAAFEAELEQSGSNWAAFCEDRVALRRWLLGHVLPQPCTAQALRSHRGAALDTLGAHALRLAPASDSLAAPALLDARGRRAQLLSSRQTGPQRHLHVIDRVLQPATQGLLDLLAQNPEHRDFLAALCSTGLDALLAGSGPFTVLAPSNAGMARLAPRLGLRERELARQPELLRQVLLQHLLPGDCPESDLPWGGQLRTAAGEALSFSALGLLGEGEQLQPLLPSSDQIARNGRLHQVEQLLIPPSLQDEHEASAAADKLTAIPLPLWRAPPCAPRSHAH</sequence>
<dbReference type="SUPFAM" id="SSF82153">
    <property type="entry name" value="FAS1 domain"/>
    <property type="match status" value="2"/>
</dbReference>
<comment type="caution">
    <text evidence="2">The sequence shown here is derived from an EMBL/GenBank/DDBJ whole genome shotgun (WGS) entry which is preliminary data.</text>
</comment>
<dbReference type="PROSITE" id="PS50213">
    <property type="entry name" value="FAS1"/>
    <property type="match status" value="2"/>
</dbReference>
<protein>
    <recommendedName>
        <fullName evidence="1">FAS1 domain-containing protein</fullName>
    </recommendedName>
</protein>
<dbReference type="PANTHER" id="PTHR10900">
    <property type="entry name" value="PERIOSTIN-RELATED"/>
    <property type="match status" value="1"/>
</dbReference>
<evidence type="ECO:0000313" key="2">
    <source>
        <dbReference type="EMBL" id="PND39459.1"/>
    </source>
</evidence>
<dbReference type="RefSeq" id="WP_102769375.1">
    <property type="nucleotide sequence ID" value="NZ_POSP01000003.1"/>
</dbReference>
<dbReference type="InterPro" id="IPR000782">
    <property type="entry name" value="FAS1_domain"/>
</dbReference>
<dbReference type="InterPro" id="IPR036378">
    <property type="entry name" value="FAS1_dom_sf"/>
</dbReference>
<dbReference type="OrthoDB" id="9800666at2"/>
<dbReference type="AlphaFoldDB" id="A0A2N8L163"/>
<gene>
    <name evidence="2" type="ORF">C1O66_19245</name>
</gene>
<name>A0A2N8L163_9BURK</name>
<proteinExistence type="predicted"/>
<feature type="domain" description="FAS1" evidence="1">
    <location>
        <begin position="180"/>
        <end position="315"/>
    </location>
</feature>
<dbReference type="EMBL" id="POSP01000003">
    <property type="protein sequence ID" value="PND39459.1"/>
    <property type="molecule type" value="Genomic_DNA"/>
</dbReference>
<evidence type="ECO:0000313" key="3">
    <source>
        <dbReference type="Proteomes" id="UP000235916"/>
    </source>
</evidence>
<dbReference type="InterPro" id="IPR050904">
    <property type="entry name" value="Adhesion/Biosynth-related"/>
</dbReference>
<feature type="domain" description="FAS1" evidence="1">
    <location>
        <begin position="27"/>
        <end position="176"/>
    </location>
</feature>
<dbReference type="PANTHER" id="PTHR10900:SF77">
    <property type="entry name" value="FI19380P1"/>
    <property type="match status" value="1"/>
</dbReference>
<keyword evidence="3" id="KW-1185">Reference proteome</keyword>
<dbReference type="SMART" id="SM00554">
    <property type="entry name" value="FAS1"/>
    <property type="match status" value="2"/>
</dbReference>